<organism evidence="3 4">
    <name type="scientific">Splendidivirga corallicola</name>
    <dbReference type="NCBI Taxonomy" id="3051826"/>
    <lineage>
        <taxon>Bacteria</taxon>
        <taxon>Pseudomonadati</taxon>
        <taxon>Bacteroidota</taxon>
        <taxon>Cytophagia</taxon>
        <taxon>Cytophagales</taxon>
        <taxon>Splendidivirgaceae</taxon>
        <taxon>Splendidivirga</taxon>
    </lineage>
</organism>
<evidence type="ECO:0008006" key="5">
    <source>
        <dbReference type="Google" id="ProtNLM"/>
    </source>
</evidence>
<feature type="signal peptide" evidence="2">
    <location>
        <begin position="1"/>
        <end position="21"/>
    </location>
</feature>
<keyword evidence="1" id="KW-0472">Membrane</keyword>
<evidence type="ECO:0000256" key="2">
    <source>
        <dbReference type="SAM" id="SignalP"/>
    </source>
</evidence>
<proteinExistence type="predicted"/>
<feature type="transmembrane region" description="Helical" evidence="1">
    <location>
        <begin position="409"/>
        <end position="433"/>
    </location>
</feature>
<dbReference type="Gene3D" id="1.25.40.10">
    <property type="entry name" value="Tetratricopeptide repeat domain"/>
    <property type="match status" value="2"/>
</dbReference>
<keyword evidence="1" id="KW-1133">Transmembrane helix</keyword>
<protein>
    <recommendedName>
        <fullName evidence="5">Tetratricopeptide repeat protein</fullName>
    </recommendedName>
</protein>
<dbReference type="InterPro" id="IPR011990">
    <property type="entry name" value="TPR-like_helical_dom_sf"/>
</dbReference>
<dbReference type="RefSeq" id="WP_346751199.1">
    <property type="nucleotide sequence ID" value="NZ_JAUJEA010000002.1"/>
</dbReference>
<comment type="caution">
    <text evidence="3">The sequence shown here is derived from an EMBL/GenBank/DDBJ whole genome shotgun (WGS) entry which is preliminary data.</text>
</comment>
<accession>A0ABT8KLR3</accession>
<evidence type="ECO:0000256" key="1">
    <source>
        <dbReference type="SAM" id="Phobius"/>
    </source>
</evidence>
<dbReference type="Pfam" id="PF13181">
    <property type="entry name" value="TPR_8"/>
    <property type="match status" value="2"/>
</dbReference>
<evidence type="ECO:0000313" key="4">
    <source>
        <dbReference type="Proteomes" id="UP001172082"/>
    </source>
</evidence>
<dbReference type="Proteomes" id="UP001172082">
    <property type="component" value="Unassembled WGS sequence"/>
</dbReference>
<dbReference type="PANTHER" id="PTHR10098">
    <property type="entry name" value="RAPSYN-RELATED"/>
    <property type="match status" value="1"/>
</dbReference>
<dbReference type="InterPro" id="IPR019734">
    <property type="entry name" value="TPR_rpt"/>
</dbReference>
<dbReference type="EMBL" id="JAUJEA010000002">
    <property type="protein sequence ID" value="MDN5201173.1"/>
    <property type="molecule type" value="Genomic_DNA"/>
</dbReference>
<dbReference type="SUPFAM" id="SSF48452">
    <property type="entry name" value="TPR-like"/>
    <property type="match status" value="2"/>
</dbReference>
<feature type="chain" id="PRO_5045687424" description="Tetratricopeptide repeat protein" evidence="2">
    <location>
        <begin position="22"/>
        <end position="457"/>
    </location>
</feature>
<gene>
    <name evidence="3" type="ORF">QQ008_07365</name>
</gene>
<name>A0ABT8KLR3_9BACT</name>
<sequence length="457" mass="53602">MRIKFKLICAIILLNWSLSFSNSTHNERDSLLNIINQTSDHADLASVYYHLSYISLKDSLDKAILYCKSSEEHALKARNKKLLAKSYFMMGYLYHLKADLKLAVRYYMGARKAYRSINNLKKEQEVLRKVALIAREKGRYNTSLEFMNQRLKIAEKIDNWQILQDCYFELGLTHKFRNDIPEAFRSIFMVKRLIENNGNLTDTVRYAEVFNEIGILYYRMMLNNSISYKDSAFKYYNVSRKLNGNPVHQSKILNNLARLHLSLEDYAKAKLYLFNALNITAQIGSDRLYLTQLNNLGVLYYNIGDIDSSYYYLDRSIKKNLGTGKAIDNIRDYDLRIAFQSNRELITSCKYMDSLSHKMEVSFDVGKVMSRINDLEKSKIILDQGESEMIMEEVFLAEKEADEYKIDFLWSYLTWFTPIGGIATLCCIVLIILNWRRKKRRISVKKKFKAKYDMNTD</sequence>
<evidence type="ECO:0000313" key="3">
    <source>
        <dbReference type="EMBL" id="MDN5201173.1"/>
    </source>
</evidence>
<keyword evidence="2" id="KW-0732">Signal</keyword>
<keyword evidence="1" id="KW-0812">Transmembrane</keyword>
<keyword evidence="4" id="KW-1185">Reference proteome</keyword>
<dbReference type="SMART" id="SM00028">
    <property type="entry name" value="TPR"/>
    <property type="match status" value="3"/>
</dbReference>
<reference evidence="3" key="1">
    <citation type="submission" date="2023-06" db="EMBL/GenBank/DDBJ databases">
        <title>Genomic of Parafulvivirga corallium.</title>
        <authorList>
            <person name="Wang G."/>
        </authorList>
    </citation>
    <scope>NUCLEOTIDE SEQUENCE</scope>
    <source>
        <strain evidence="3">BMA10</strain>
    </source>
</reference>